<dbReference type="SUPFAM" id="SSF46955">
    <property type="entry name" value="Putative DNA-binding domain"/>
    <property type="match status" value="1"/>
</dbReference>
<dbReference type="InterPro" id="IPR052931">
    <property type="entry name" value="Prophage_regulatory_activator"/>
</dbReference>
<sequence length="76" mass="8293">MLMATAAEQIRAALATKERHLLRRQQVQAMTGMARSTLYKLIAEGGFPPPIKLTARAVAWPSDAVSAWIDSRVNAS</sequence>
<dbReference type="Pfam" id="PF05930">
    <property type="entry name" value="Phage_AlpA"/>
    <property type="match status" value="1"/>
</dbReference>
<dbReference type="Gene3D" id="1.10.238.160">
    <property type="match status" value="1"/>
</dbReference>
<evidence type="ECO:0000313" key="1">
    <source>
        <dbReference type="EMBL" id="MFC7462704.1"/>
    </source>
</evidence>
<dbReference type="EMBL" id="JBHTBZ010000076">
    <property type="protein sequence ID" value="MFC7462704.1"/>
    <property type="molecule type" value="Genomic_DNA"/>
</dbReference>
<evidence type="ECO:0000313" key="2">
    <source>
        <dbReference type="Proteomes" id="UP001596457"/>
    </source>
</evidence>
<reference evidence="2" key="1">
    <citation type="journal article" date="2019" name="Int. J. Syst. Evol. Microbiol.">
        <title>The Global Catalogue of Microorganisms (GCM) 10K type strain sequencing project: providing services to taxonomists for standard genome sequencing and annotation.</title>
        <authorList>
            <consortium name="The Broad Institute Genomics Platform"/>
            <consortium name="The Broad Institute Genome Sequencing Center for Infectious Disease"/>
            <person name="Wu L."/>
            <person name="Ma J."/>
        </authorList>
    </citation>
    <scope>NUCLEOTIDE SEQUENCE [LARGE SCALE GENOMIC DNA]</scope>
    <source>
        <strain evidence="2">CCUG 53903</strain>
    </source>
</reference>
<dbReference type="InterPro" id="IPR009061">
    <property type="entry name" value="DNA-bd_dom_put_sf"/>
</dbReference>
<accession>A0ABW2SH17</accession>
<proteinExistence type="predicted"/>
<dbReference type="Proteomes" id="UP001596457">
    <property type="component" value="Unassembled WGS sequence"/>
</dbReference>
<dbReference type="PANTHER" id="PTHR36154">
    <property type="entry name" value="DNA-BINDING TRANSCRIPTIONAL ACTIVATOR ALPA"/>
    <property type="match status" value="1"/>
</dbReference>
<name>A0ABW2SH17_9BURK</name>
<organism evidence="1 2">
    <name type="scientific">Hydrogenophaga defluvii</name>
    <dbReference type="NCBI Taxonomy" id="249410"/>
    <lineage>
        <taxon>Bacteria</taxon>
        <taxon>Pseudomonadati</taxon>
        <taxon>Pseudomonadota</taxon>
        <taxon>Betaproteobacteria</taxon>
        <taxon>Burkholderiales</taxon>
        <taxon>Comamonadaceae</taxon>
        <taxon>Hydrogenophaga</taxon>
    </lineage>
</organism>
<protein>
    <submittedName>
        <fullName evidence="1">Helix-turn-helix transcriptional regulator</fullName>
    </submittedName>
</protein>
<gene>
    <name evidence="1" type="ORF">ACFQU0_19990</name>
</gene>
<dbReference type="InterPro" id="IPR010260">
    <property type="entry name" value="AlpA"/>
</dbReference>
<dbReference type="RefSeq" id="WP_382203725.1">
    <property type="nucleotide sequence ID" value="NZ_JBHTBZ010000076.1"/>
</dbReference>
<comment type="caution">
    <text evidence="1">The sequence shown here is derived from an EMBL/GenBank/DDBJ whole genome shotgun (WGS) entry which is preliminary data.</text>
</comment>
<keyword evidence="2" id="KW-1185">Reference proteome</keyword>
<dbReference type="PANTHER" id="PTHR36154:SF1">
    <property type="entry name" value="DNA-BINDING TRANSCRIPTIONAL ACTIVATOR ALPA"/>
    <property type="match status" value="1"/>
</dbReference>